<gene>
    <name evidence="9" type="primary">tsaC</name>
    <name evidence="11" type="ORF">IAE60_05200</name>
</gene>
<keyword evidence="4 9" id="KW-0819">tRNA processing</keyword>
<evidence type="ECO:0000256" key="1">
    <source>
        <dbReference type="ARBA" id="ARBA00004496"/>
    </source>
</evidence>
<dbReference type="SUPFAM" id="SSF55821">
    <property type="entry name" value="YrdC/RibB"/>
    <property type="match status" value="1"/>
</dbReference>
<comment type="function">
    <text evidence="9">Required for the formation of a threonylcarbamoyl group on adenosine at position 37 (t(6)A37) in tRNAs that read codons beginning with adenine. Catalyzes the conversion of L-threonine, HCO(3)(-)/CO(2) and ATP to give threonylcarbamoyl-AMP (TC-AMP) as the acyladenylate intermediate, with the release of diphosphate.</text>
</comment>
<dbReference type="InterPro" id="IPR023535">
    <property type="entry name" value="TC-AMP_synthase"/>
</dbReference>
<accession>A0A7G9TFE0</accession>
<comment type="subcellular location">
    <subcellularLocation>
        <location evidence="1 9">Cytoplasm</location>
    </subcellularLocation>
</comment>
<dbReference type="Proteomes" id="UP000515838">
    <property type="component" value="Chromosome"/>
</dbReference>
<dbReference type="EMBL" id="CP060731">
    <property type="protein sequence ID" value="QNN78815.1"/>
    <property type="molecule type" value="Genomic_DNA"/>
</dbReference>
<evidence type="ECO:0000256" key="2">
    <source>
        <dbReference type="ARBA" id="ARBA00022490"/>
    </source>
</evidence>
<evidence type="ECO:0000259" key="10">
    <source>
        <dbReference type="PROSITE" id="PS51163"/>
    </source>
</evidence>
<dbReference type="GO" id="GO:0005524">
    <property type="term" value="F:ATP binding"/>
    <property type="evidence" value="ECO:0007669"/>
    <property type="project" value="UniProtKB-UniRule"/>
</dbReference>
<dbReference type="PANTHER" id="PTHR17490">
    <property type="entry name" value="SUA5"/>
    <property type="match status" value="1"/>
</dbReference>
<comment type="catalytic activity">
    <reaction evidence="8 9">
        <text>L-threonine + hydrogencarbonate + ATP = L-threonylcarbamoyladenylate + diphosphate + H2O</text>
        <dbReference type="Rhea" id="RHEA:36407"/>
        <dbReference type="ChEBI" id="CHEBI:15377"/>
        <dbReference type="ChEBI" id="CHEBI:17544"/>
        <dbReference type="ChEBI" id="CHEBI:30616"/>
        <dbReference type="ChEBI" id="CHEBI:33019"/>
        <dbReference type="ChEBI" id="CHEBI:57926"/>
        <dbReference type="ChEBI" id="CHEBI:73682"/>
        <dbReference type="EC" id="2.7.7.87"/>
    </reaction>
</comment>
<dbReference type="GO" id="GO:0000049">
    <property type="term" value="F:tRNA binding"/>
    <property type="evidence" value="ECO:0007669"/>
    <property type="project" value="TreeGrafter"/>
</dbReference>
<dbReference type="GO" id="GO:0005737">
    <property type="term" value="C:cytoplasm"/>
    <property type="evidence" value="ECO:0007669"/>
    <property type="project" value="UniProtKB-SubCell"/>
</dbReference>
<sequence>MPIERTIEEAAEVIRSGGIVAYPTEAVWGLGCDPFDEGAVHRLLAIKQRPVEKGLILIAATLEQLKPLIDVAAVPTDRLADVLSSWPGPYTWVMPATAQAPRWITGQHRGIAVRVSQHPTVVGLCQAYGGALVSTSANLSGQPAVSDSDALDPALLTRVDAIVPGQTGGLARPTAIRDALTGQALRE</sequence>
<dbReference type="RefSeq" id="WP_187574121.1">
    <property type="nucleotide sequence ID" value="NZ_CP060731.1"/>
</dbReference>
<dbReference type="GO" id="GO:0061710">
    <property type="term" value="F:L-threonylcarbamoyladenylate synthase"/>
    <property type="evidence" value="ECO:0007669"/>
    <property type="project" value="UniProtKB-EC"/>
</dbReference>
<keyword evidence="6 9" id="KW-0547">Nucleotide-binding</keyword>
<dbReference type="InterPro" id="IPR017945">
    <property type="entry name" value="DHBP_synth_RibB-like_a/b_dom"/>
</dbReference>
<evidence type="ECO:0000256" key="9">
    <source>
        <dbReference type="HAMAP-Rule" id="MF_01852"/>
    </source>
</evidence>
<comment type="similarity">
    <text evidence="9">Belongs to the SUA5 family. TsaC subfamily.</text>
</comment>
<evidence type="ECO:0000256" key="6">
    <source>
        <dbReference type="ARBA" id="ARBA00022741"/>
    </source>
</evidence>
<evidence type="ECO:0000256" key="5">
    <source>
        <dbReference type="ARBA" id="ARBA00022695"/>
    </source>
</evidence>
<dbReference type="Pfam" id="PF01300">
    <property type="entry name" value="Sua5_yciO_yrdC"/>
    <property type="match status" value="1"/>
</dbReference>
<dbReference type="HAMAP" id="MF_01852">
    <property type="entry name" value="TsaC"/>
    <property type="match status" value="1"/>
</dbReference>
<organism evidence="11 12">
    <name type="scientific">Pseudoxanthomonas mexicana</name>
    <dbReference type="NCBI Taxonomy" id="128785"/>
    <lineage>
        <taxon>Bacteria</taxon>
        <taxon>Pseudomonadati</taxon>
        <taxon>Pseudomonadota</taxon>
        <taxon>Gammaproteobacteria</taxon>
        <taxon>Lysobacterales</taxon>
        <taxon>Lysobacteraceae</taxon>
        <taxon>Pseudoxanthomonas</taxon>
    </lineage>
</organism>
<dbReference type="GO" id="GO:0006450">
    <property type="term" value="P:regulation of translational fidelity"/>
    <property type="evidence" value="ECO:0007669"/>
    <property type="project" value="TreeGrafter"/>
</dbReference>
<dbReference type="AlphaFoldDB" id="A0A7G9TFE0"/>
<evidence type="ECO:0000313" key="11">
    <source>
        <dbReference type="EMBL" id="QNN78815.1"/>
    </source>
</evidence>
<dbReference type="Gene3D" id="3.90.870.10">
    <property type="entry name" value="DHBP synthase"/>
    <property type="match status" value="1"/>
</dbReference>
<evidence type="ECO:0000256" key="7">
    <source>
        <dbReference type="ARBA" id="ARBA00022840"/>
    </source>
</evidence>
<dbReference type="GO" id="GO:0002949">
    <property type="term" value="P:tRNA threonylcarbamoyladenosine modification"/>
    <property type="evidence" value="ECO:0007669"/>
    <property type="project" value="UniProtKB-UniRule"/>
</dbReference>
<dbReference type="EC" id="2.7.7.87" evidence="9"/>
<evidence type="ECO:0000313" key="12">
    <source>
        <dbReference type="Proteomes" id="UP000515838"/>
    </source>
</evidence>
<proteinExistence type="inferred from homology"/>
<dbReference type="GeneID" id="81470353"/>
<keyword evidence="7 9" id="KW-0067">ATP-binding</keyword>
<dbReference type="FunFam" id="3.90.870.10:FF:000004">
    <property type="entry name" value="Threonylcarbamoyl-AMP synthase"/>
    <property type="match status" value="1"/>
</dbReference>
<name>A0A7G9TFE0_PSEMX</name>
<keyword evidence="3 9" id="KW-0808">Transferase</keyword>
<keyword evidence="2 9" id="KW-0963">Cytoplasm</keyword>
<evidence type="ECO:0000256" key="8">
    <source>
        <dbReference type="ARBA" id="ARBA00048366"/>
    </source>
</evidence>
<evidence type="ECO:0000256" key="4">
    <source>
        <dbReference type="ARBA" id="ARBA00022694"/>
    </source>
</evidence>
<dbReference type="PROSITE" id="PS51163">
    <property type="entry name" value="YRDC"/>
    <property type="match status" value="1"/>
</dbReference>
<dbReference type="PANTHER" id="PTHR17490:SF18">
    <property type="entry name" value="THREONYLCARBAMOYL-AMP SYNTHASE"/>
    <property type="match status" value="1"/>
</dbReference>
<dbReference type="GO" id="GO:0003725">
    <property type="term" value="F:double-stranded RNA binding"/>
    <property type="evidence" value="ECO:0007669"/>
    <property type="project" value="InterPro"/>
</dbReference>
<protein>
    <recommendedName>
        <fullName evidence="9">Threonylcarbamoyl-AMP synthase</fullName>
        <shortName evidence="9">TC-AMP synthase</shortName>
        <ecNumber evidence="9">2.7.7.87</ecNumber>
    </recommendedName>
    <alternativeName>
        <fullName evidence="9">L-threonylcarbamoyladenylate synthase</fullName>
    </alternativeName>
    <alternativeName>
        <fullName evidence="9">t(6)A37 threonylcarbamoyladenosine biosynthesis protein TsaC</fullName>
    </alternativeName>
    <alternativeName>
        <fullName evidence="9">tRNA threonylcarbamoyladenosine biosynthesis protein TsaC</fullName>
    </alternativeName>
</protein>
<reference evidence="11 12" key="1">
    <citation type="submission" date="2020-08" db="EMBL/GenBank/DDBJ databases">
        <title>Streptomycin Non-resistant strain, P. mexicana.</title>
        <authorList>
            <person name="Ganesh-Kumar S."/>
            <person name="Zhe T."/>
            <person name="Yu Z."/>
            <person name="Min Y."/>
        </authorList>
    </citation>
    <scope>NUCLEOTIDE SEQUENCE [LARGE SCALE GENOMIC DNA]</scope>
    <source>
        <strain evidence="11 12">GTZY2</strain>
    </source>
</reference>
<evidence type="ECO:0000256" key="3">
    <source>
        <dbReference type="ARBA" id="ARBA00022679"/>
    </source>
</evidence>
<keyword evidence="5 9" id="KW-0548">Nucleotidyltransferase</keyword>
<dbReference type="NCBIfam" id="TIGR00057">
    <property type="entry name" value="L-threonylcarbamoyladenylate synthase"/>
    <property type="match status" value="1"/>
</dbReference>
<dbReference type="InterPro" id="IPR050156">
    <property type="entry name" value="TC-AMP_synthase_SUA5"/>
</dbReference>
<feature type="domain" description="YrdC-like" evidence="10">
    <location>
        <begin position="4"/>
        <end position="187"/>
    </location>
</feature>
<dbReference type="InterPro" id="IPR006070">
    <property type="entry name" value="Sua5-like_dom"/>
</dbReference>